<proteinExistence type="predicted"/>
<organism evidence="1 2">
    <name type="scientific">Lactuca virosa</name>
    <dbReference type="NCBI Taxonomy" id="75947"/>
    <lineage>
        <taxon>Eukaryota</taxon>
        <taxon>Viridiplantae</taxon>
        <taxon>Streptophyta</taxon>
        <taxon>Embryophyta</taxon>
        <taxon>Tracheophyta</taxon>
        <taxon>Spermatophyta</taxon>
        <taxon>Magnoliopsida</taxon>
        <taxon>eudicotyledons</taxon>
        <taxon>Gunneridae</taxon>
        <taxon>Pentapetalae</taxon>
        <taxon>asterids</taxon>
        <taxon>campanulids</taxon>
        <taxon>Asterales</taxon>
        <taxon>Asteraceae</taxon>
        <taxon>Cichorioideae</taxon>
        <taxon>Cichorieae</taxon>
        <taxon>Lactucinae</taxon>
        <taxon>Lactuca</taxon>
    </lineage>
</organism>
<reference evidence="1 2" key="1">
    <citation type="submission" date="2022-01" db="EMBL/GenBank/DDBJ databases">
        <authorList>
            <person name="Xiong W."/>
            <person name="Schranz E."/>
        </authorList>
    </citation>
    <scope>NUCLEOTIDE SEQUENCE [LARGE SCALE GENOMIC DNA]</scope>
</reference>
<comment type="caution">
    <text evidence="1">The sequence shown here is derived from an EMBL/GenBank/DDBJ whole genome shotgun (WGS) entry which is preliminary data.</text>
</comment>
<keyword evidence="2" id="KW-1185">Reference proteome</keyword>
<evidence type="ECO:0008006" key="3">
    <source>
        <dbReference type="Google" id="ProtNLM"/>
    </source>
</evidence>
<evidence type="ECO:0000313" key="1">
    <source>
        <dbReference type="EMBL" id="CAH1433753.1"/>
    </source>
</evidence>
<protein>
    <recommendedName>
        <fullName evidence="3">Zinc finger GRF-type domain-containing protein</fullName>
    </recommendedName>
</protein>
<dbReference type="AlphaFoldDB" id="A0AAU9NDF6"/>
<dbReference type="EMBL" id="CAKMRJ010003334">
    <property type="protein sequence ID" value="CAH1433753.1"/>
    <property type="molecule type" value="Genomic_DNA"/>
</dbReference>
<accession>A0AAU9NDF6</accession>
<name>A0AAU9NDF6_9ASTR</name>
<gene>
    <name evidence="1" type="ORF">LVIROSA_LOCUS20325</name>
</gene>
<dbReference type="Proteomes" id="UP001157418">
    <property type="component" value="Unassembled WGS sequence"/>
</dbReference>
<evidence type="ECO:0000313" key="2">
    <source>
        <dbReference type="Proteomes" id="UP001157418"/>
    </source>
</evidence>
<sequence length="94" mass="10075">MASSSTGSTGSSTSTWKNVHGNFRNKNNPMVLCRCGVEASFSVVWMDKNPGRKFRGCTNFKEVDVDDEACVDHGHAICSDVGNWDCIAGEGLGS</sequence>